<feature type="transmembrane region" description="Helical" evidence="7">
    <location>
        <begin position="115"/>
        <end position="135"/>
    </location>
</feature>
<organism evidence="9 11">
    <name type="scientific">Amycolatopsis regifaucium</name>
    <dbReference type="NCBI Taxonomy" id="546365"/>
    <lineage>
        <taxon>Bacteria</taxon>
        <taxon>Bacillati</taxon>
        <taxon>Actinomycetota</taxon>
        <taxon>Actinomycetes</taxon>
        <taxon>Pseudonocardiales</taxon>
        <taxon>Pseudonocardiaceae</taxon>
        <taxon>Amycolatopsis</taxon>
    </lineage>
</organism>
<keyword evidence="5 7" id="KW-1133">Transmembrane helix</keyword>
<keyword evidence="2" id="KW-0813">Transport</keyword>
<dbReference type="InterPro" id="IPR036259">
    <property type="entry name" value="MFS_trans_sf"/>
</dbReference>
<keyword evidence="4 7" id="KW-0812">Transmembrane</keyword>
<evidence type="ECO:0000256" key="7">
    <source>
        <dbReference type="SAM" id="Phobius"/>
    </source>
</evidence>
<dbReference type="GO" id="GO:0022857">
    <property type="term" value="F:transmembrane transporter activity"/>
    <property type="evidence" value="ECO:0007669"/>
    <property type="project" value="InterPro"/>
</dbReference>
<dbReference type="SUPFAM" id="SSF103473">
    <property type="entry name" value="MFS general substrate transporter"/>
    <property type="match status" value="1"/>
</dbReference>
<evidence type="ECO:0000313" key="12">
    <source>
        <dbReference type="Proteomes" id="UP000186883"/>
    </source>
</evidence>
<dbReference type="GO" id="GO:0005886">
    <property type="term" value="C:plasma membrane"/>
    <property type="evidence" value="ECO:0007669"/>
    <property type="project" value="UniProtKB-SubCell"/>
</dbReference>
<dbReference type="EMBL" id="LQCI01000052">
    <property type="protein sequence ID" value="KZB79542.1"/>
    <property type="molecule type" value="Genomic_DNA"/>
</dbReference>
<dbReference type="OrthoDB" id="3177957at2"/>
<feature type="transmembrane region" description="Helical" evidence="7">
    <location>
        <begin position="372"/>
        <end position="392"/>
    </location>
</feature>
<dbReference type="InterPro" id="IPR011701">
    <property type="entry name" value="MFS"/>
</dbReference>
<evidence type="ECO:0000256" key="5">
    <source>
        <dbReference type="ARBA" id="ARBA00022989"/>
    </source>
</evidence>
<dbReference type="EMBL" id="LOBU02000013">
    <property type="protein sequence ID" value="OKA07825.1"/>
    <property type="molecule type" value="Genomic_DNA"/>
</dbReference>
<evidence type="ECO:0000313" key="9">
    <source>
        <dbReference type="EMBL" id="KZB79542.1"/>
    </source>
</evidence>
<feature type="transmembrane region" description="Helical" evidence="7">
    <location>
        <begin position="308"/>
        <end position="330"/>
    </location>
</feature>
<keyword evidence="3" id="KW-1003">Cell membrane</keyword>
<feature type="transmembrane region" description="Helical" evidence="7">
    <location>
        <begin position="254"/>
        <end position="273"/>
    </location>
</feature>
<evidence type="ECO:0000313" key="11">
    <source>
        <dbReference type="Proteomes" id="UP000076321"/>
    </source>
</evidence>
<evidence type="ECO:0000259" key="8">
    <source>
        <dbReference type="PROSITE" id="PS50850"/>
    </source>
</evidence>
<evidence type="ECO:0000256" key="3">
    <source>
        <dbReference type="ARBA" id="ARBA00022475"/>
    </source>
</evidence>
<dbReference type="Gene3D" id="1.20.1250.20">
    <property type="entry name" value="MFS general substrate transporter like domains"/>
    <property type="match status" value="1"/>
</dbReference>
<name>A0A154M4L5_9PSEU</name>
<keyword evidence="12" id="KW-1185">Reference proteome</keyword>
<keyword evidence="6 7" id="KW-0472">Membrane</keyword>
<feature type="domain" description="Major facilitator superfamily (MFS) profile" evidence="8">
    <location>
        <begin position="16"/>
        <end position="399"/>
    </location>
</feature>
<dbReference type="Pfam" id="PF07690">
    <property type="entry name" value="MFS_1"/>
    <property type="match status" value="1"/>
</dbReference>
<gene>
    <name evidence="10" type="ORF">ATP06_0216145</name>
    <name evidence="9" type="ORF">AVL48_16460</name>
</gene>
<dbReference type="InterPro" id="IPR020846">
    <property type="entry name" value="MFS_dom"/>
</dbReference>
<reference evidence="9 11" key="1">
    <citation type="submission" date="2015-12" db="EMBL/GenBank/DDBJ databases">
        <title>Amycolatopsis regifaucium genome sequencing and assembly.</title>
        <authorList>
            <person name="Mayilraj S."/>
        </authorList>
    </citation>
    <scope>NUCLEOTIDE SEQUENCE [LARGE SCALE GENOMIC DNA]</scope>
    <source>
        <strain evidence="9 11">GY080</strain>
    </source>
</reference>
<evidence type="ECO:0000256" key="1">
    <source>
        <dbReference type="ARBA" id="ARBA00004651"/>
    </source>
</evidence>
<protein>
    <submittedName>
        <fullName evidence="9">MFS transporter</fullName>
    </submittedName>
</protein>
<proteinExistence type="predicted"/>
<evidence type="ECO:0000313" key="10">
    <source>
        <dbReference type="EMBL" id="OKA07825.1"/>
    </source>
</evidence>
<feature type="transmembrane region" description="Helical" evidence="7">
    <location>
        <begin position="217"/>
        <end position="242"/>
    </location>
</feature>
<comment type="subcellular location">
    <subcellularLocation>
        <location evidence="1">Cell membrane</location>
        <topology evidence="1">Multi-pass membrane protein</topology>
    </subcellularLocation>
</comment>
<comment type="caution">
    <text evidence="9">The sequence shown here is derived from an EMBL/GenBank/DDBJ whole genome shotgun (WGS) entry which is preliminary data.</text>
</comment>
<feature type="transmembrane region" description="Helical" evidence="7">
    <location>
        <begin position="142"/>
        <end position="162"/>
    </location>
</feature>
<reference evidence="10 12" key="2">
    <citation type="submission" date="2016-11" db="EMBL/GenBank/DDBJ databases">
        <title>Genome sequencing of Amycolatopsis regifaucium.</title>
        <authorList>
            <person name="Mayilraj S."/>
            <person name="Kaur N."/>
        </authorList>
    </citation>
    <scope>NUCLEOTIDE SEQUENCE [LARGE SCALE GENOMIC DNA]</scope>
    <source>
        <strain evidence="10 12">GY080</strain>
    </source>
</reference>
<feature type="transmembrane region" description="Helical" evidence="7">
    <location>
        <begin position="16"/>
        <end position="41"/>
    </location>
</feature>
<evidence type="ECO:0000256" key="4">
    <source>
        <dbReference type="ARBA" id="ARBA00022692"/>
    </source>
</evidence>
<dbReference type="InterPro" id="IPR050171">
    <property type="entry name" value="MFS_Transporters"/>
</dbReference>
<evidence type="ECO:0000256" key="6">
    <source>
        <dbReference type="ARBA" id="ARBA00023136"/>
    </source>
</evidence>
<dbReference type="Proteomes" id="UP000186883">
    <property type="component" value="Unassembled WGS sequence"/>
</dbReference>
<feature type="transmembrane region" description="Helical" evidence="7">
    <location>
        <begin position="280"/>
        <end position="302"/>
    </location>
</feature>
<evidence type="ECO:0000256" key="2">
    <source>
        <dbReference type="ARBA" id="ARBA00022448"/>
    </source>
</evidence>
<dbReference type="PANTHER" id="PTHR23517:SF13">
    <property type="entry name" value="MAJOR FACILITATOR SUPERFAMILY MFS_1"/>
    <property type="match status" value="1"/>
</dbReference>
<sequence length="400" mass="40421">MSPDLPPSVERSRGPWAAVTAFAFWAVMVGTTVPTALYPLYKSQFAFGSLAVTILFAVYAVGVVAGLLVFGRVSDQVGRKPVVFAAVLLAAVAAVVFLTAQGLPGLLVGRVLSGFSAALVTGAATAGIMELFPLARKGRAPIVTLLSNMGGLACGNLIAGLLAETGIAPLRLPWIVHGGLLLIALISQLFVPETVTVTGKLKLAPQKLHVPREIRGVFLRSAMTGGAGFAVLGVLTAVTGLLLASELHLTSPALTGFVVFLAFACTALGQLVLRRMRPAIALPVACSALILASALVALAVLAASLTALLLAAVATGFGTGIAIGSGMLAITTGAAPQLRGAAVSTFFAILYGMLSLPAVGVGVLIQLSGLRVAGTTFAIVVALIAAGVLLSLTSQKKAAE</sequence>
<dbReference type="PROSITE" id="PS50850">
    <property type="entry name" value="MFS"/>
    <property type="match status" value="1"/>
</dbReference>
<feature type="transmembrane region" description="Helical" evidence="7">
    <location>
        <begin position="82"/>
        <end position="103"/>
    </location>
</feature>
<accession>A0A154M4L5</accession>
<dbReference type="Proteomes" id="UP000076321">
    <property type="component" value="Unassembled WGS sequence"/>
</dbReference>
<dbReference type="PANTHER" id="PTHR23517">
    <property type="entry name" value="RESISTANCE PROTEIN MDTM, PUTATIVE-RELATED-RELATED"/>
    <property type="match status" value="1"/>
</dbReference>
<feature type="transmembrane region" description="Helical" evidence="7">
    <location>
        <begin position="342"/>
        <end position="366"/>
    </location>
</feature>
<feature type="transmembrane region" description="Helical" evidence="7">
    <location>
        <begin position="47"/>
        <end position="70"/>
    </location>
</feature>
<dbReference type="AlphaFoldDB" id="A0A154M4L5"/>
<feature type="transmembrane region" description="Helical" evidence="7">
    <location>
        <begin position="174"/>
        <end position="196"/>
    </location>
</feature>